<dbReference type="RefSeq" id="XP_067822926.1">
    <property type="nucleotide sequence ID" value="XM_067966139.1"/>
</dbReference>
<keyword evidence="3" id="KW-1185">Reference proteome</keyword>
<evidence type="ECO:0000313" key="3">
    <source>
        <dbReference type="Proteomes" id="UP000294530"/>
    </source>
</evidence>
<comment type="caution">
    <text evidence="2">The sequence shown here is derived from an EMBL/GenBank/DDBJ whole genome shotgun (WGS) entry which is preliminary data.</text>
</comment>
<dbReference type="GeneID" id="94351810"/>
<dbReference type="AlphaFoldDB" id="A0A976IKH9"/>
<sequence>MDHMTIKSYVGSVFGIHYANMWTHFGYVFIFIAVIRLLALLSLRFLNHQKSRLAWTVCLIDIEFVSFRGEKIQILRMQDEFKYI</sequence>
<gene>
    <name evidence="2" type="ORF">CCR75_008084</name>
</gene>
<dbReference type="KEGG" id="blac:94351810"/>
<keyword evidence="1" id="KW-1133">Transmembrane helix</keyword>
<proteinExistence type="predicted"/>
<organism evidence="2 3">
    <name type="scientific">Bremia lactucae</name>
    <name type="common">Lettuce downy mildew</name>
    <dbReference type="NCBI Taxonomy" id="4779"/>
    <lineage>
        <taxon>Eukaryota</taxon>
        <taxon>Sar</taxon>
        <taxon>Stramenopiles</taxon>
        <taxon>Oomycota</taxon>
        <taxon>Peronosporomycetes</taxon>
        <taxon>Peronosporales</taxon>
        <taxon>Peronosporaceae</taxon>
        <taxon>Bremia</taxon>
    </lineage>
</organism>
<dbReference type="Proteomes" id="UP000294530">
    <property type="component" value="Unassembled WGS sequence"/>
</dbReference>
<dbReference type="OrthoDB" id="66620at2759"/>
<accession>A0A976IKH9</accession>
<name>A0A976IKH9_BRELC</name>
<keyword evidence="1" id="KW-0812">Transmembrane</keyword>
<evidence type="ECO:0000256" key="1">
    <source>
        <dbReference type="SAM" id="Phobius"/>
    </source>
</evidence>
<reference evidence="2 3" key="1">
    <citation type="journal article" date="2021" name="Genome Biol.">
        <title>AFLAP: assembly-free linkage analysis pipeline using k-mers from genome sequencing data.</title>
        <authorList>
            <person name="Fletcher K."/>
            <person name="Zhang L."/>
            <person name="Gil J."/>
            <person name="Han R."/>
            <person name="Cavanaugh K."/>
            <person name="Michelmore R."/>
        </authorList>
    </citation>
    <scope>NUCLEOTIDE SEQUENCE [LARGE SCALE GENOMIC DNA]</scope>
    <source>
        <strain evidence="2 3">SF5</strain>
    </source>
</reference>
<protein>
    <submittedName>
        <fullName evidence="2">Uncharacterized protein</fullName>
    </submittedName>
</protein>
<keyword evidence="1" id="KW-0472">Membrane</keyword>
<evidence type="ECO:0000313" key="2">
    <source>
        <dbReference type="EMBL" id="TDH73428.1"/>
    </source>
</evidence>
<feature type="transmembrane region" description="Helical" evidence="1">
    <location>
        <begin position="25"/>
        <end position="46"/>
    </location>
</feature>
<dbReference type="EMBL" id="SHOA02000001">
    <property type="protein sequence ID" value="TDH73428.1"/>
    <property type="molecule type" value="Genomic_DNA"/>
</dbReference>